<evidence type="ECO:0000259" key="4">
    <source>
        <dbReference type="Pfam" id="PF00087"/>
    </source>
</evidence>
<dbReference type="Gene3D" id="2.10.60.10">
    <property type="entry name" value="CD59"/>
    <property type="match status" value="1"/>
</dbReference>
<accession>A0ABY7GD29</accession>
<evidence type="ECO:0000256" key="1">
    <source>
        <dbReference type="ARBA" id="ARBA00022737"/>
    </source>
</evidence>
<name>A0ABY7GD29_MYAAR</name>
<dbReference type="EMBL" id="CP111028">
    <property type="protein sequence ID" value="WAR31011.1"/>
    <property type="molecule type" value="Genomic_DNA"/>
</dbReference>
<dbReference type="PANTHER" id="PTHR22906:SF21">
    <property type="entry name" value="SEMA DOMAIN-CONTAINING PROTEIN"/>
    <property type="match status" value="1"/>
</dbReference>
<dbReference type="PRINTS" id="PR01705">
    <property type="entry name" value="TSP1REPEAT"/>
</dbReference>
<feature type="region of interest" description="Disordered" evidence="3">
    <location>
        <begin position="24"/>
        <end position="60"/>
    </location>
</feature>
<dbReference type="InterPro" id="IPR052065">
    <property type="entry name" value="Compl_asym_regulator"/>
</dbReference>
<reference evidence="5" key="1">
    <citation type="submission" date="2022-11" db="EMBL/GenBank/DDBJ databases">
        <title>Centuries of genome instability and evolution in soft-shell clam transmissible cancer (bioRxiv).</title>
        <authorList>
            <person name="Hart S.F.M."/>
            <person name="Yonemitsu M.A."/>
            <person name="Giersch R.M."/>
            <person name="Beal B.F."/>
            <person name="Arriagada G."/>
            <person name="Davis B.W."/>
            <person name="Ostrander E.A."/>
            <person name="Goff S.P."/>
            <person name="Metzger M.J."/>
        </authorList>
    </citation>
    <scope>NUCLEOTIDE SEQUENCE</scope>
    <source>
        <strain evidence="5">MELC-2E11</strain>
        <tissue evidence="5">Siphon/mantle</tissue>
    </source>
</reference>
<evidence type="ECO:0000313" key="6">
    <source>
        <dbReference type="Proteomes" id="UP001164746"/>
    </source>
</evidence>
<feature type="compositionally biased region" description="Low complexity" evidence="3">
    <location>
        <begin position="28"/>
        <end position="51"/>
    </location>
</feature>
<evidence type="ECO:0000256" key="2">
    <source>
        <dbReference type="ARBA" id="ARBA00023157"/>
    </source>
</evidence>
<dbReference type="Proteomes" id="UP001164746">
    <property type="component" value="Chromosome 17"/>
</dbReference>
<evidence type="ECO:0000313" key="5">
    <source>
        <dbReference type="EMBL" id="WAR31011.1"/>
    </source>
</evidence>
<dbReference type="InterPro" id="IPR045860">
    <property type="entry name" value="Snake_toxin-like_sf"/>
</dbReference>
<keyword evidence="2" id="KW-1015">Disulfide bond</keyword>
<dbReference type="InterPro" id="IPR036383">
    <property type="entry name" value="TSP1_rpt_sf"/>
</dbReference>
<dbReference type="SMART" id="SM00209">
    <property type="entry name" value="TSP1"/>
    <property type="match status" value="4"/>
</dbReference>
<dbReference type="InterPro" id="IPR035076">
    <property type="entry name" value="Toxin/TOLIP"/>
</dbReference>
<evidence type="ECO:0000256" key="3">
    <source>
        <dbReference type="SAM" id="MobiDB-lite"/>
    </source>
</evidence>
<dbReference type="InterPro" id="IPR000884">
    <property type="entry name" value="TSP1_rpt"/>
</dbReference>
<dbReference type="Pfam" id="PF00090">
    <property type="entry name" value="TSP_1"/>
    <property type="match status" value="4"/>
</dbReference>
<sequence length="600" mass="64639">MLINVHLAPVILYPSIGGPGDILPAPGQQSFVSQSSQTSQSQSVTGDLSTSGGSGVTSGGTVAGGPDLVVLQMEDLRDPANLPAIIRTLSSIAGTDLNTECHNDQCQGIQPALGYLRNRMKCTDLNTECHNDQCQGIQPALGYLRNRMKCIFTLSPTPGAFDAQSRLMGGDLDKNALLLLFISKNTVSGISCLHCGNGVSDLAYCNRIVECPANEICYVEQYWLSKDTVAQYRAGCMPIQECEASKCQNKTSGGHDRACMECCYGKDGTVLNCYDCDGLQSNDHCSTVTSCPRDNEMCLFQHFPATQTFNVKCVKIAHCKVLDTAYEHVEPENRAAHCCNTTLCNWQQPGENTTVPKPVYCFFTNKLKNTACSIDLADGAWSNWLPWTQCDVTCGHGNRQRSRTCSNPAPSKCGLDCVGNTTETGDCAGTACPAFWMEWANSNCPVTCGVGNVWRMRACSTGNDADCPGDFGEFYACDEGPCDVDGAWSNWLSWTQCDVTCGHGYRQRLRNCSNPEPSDGGLDCVGNVTETGDCSGTACPAFDGGWEVWNDWSNCDVTCGHGHKQRTRTCSNPTPAHGGHNCTGKDAETASCNLEKCPGF</sequence>
<dbReference type="SUPFAM" id="SSF57302">
    <property type="entry name" value="Snake toxin-like"/>
    <property type="match status" value="1"/>
</dbReference>
<dbReference type="PROSITE" id="PS50092">
    <property type="entry name" value="TSP1"/>
    <property type="match status" value="4"/>
</dbReference>
<dbReference type="PANTHER" id="PTHR22906">
    <property type="entry name" value="PROPERDIN"/>
    <property type="match status" value="1"/>
</dbReference>
<dbReference type="SUPFAM" id="SSF82895">
    <property type="entry name" value="TSP-1 type 1 repeat"/>
    <property type="match status" value="3"/>
</dbReference>
<dbReference type="Gene3D" id="2.20.100.10">
    <property type="entry name" value="Thrombospondin type-1 (TSP1) repeat"/>
    <property type="match status" value="3"/>
</dbReference>
<feature type="domain" description="Snake toxin/toxin-like" evidence="4">
    <location>
        <begin position="271"/>
        <end position="345"/>
    </location>
</feature>
<gene>
    <name evidence="5" type="ORF">MAR_033553</name>
</gene>
<organism evidence="5 6">
    <name type="scientific">Mya arenaria</name>
    <name type="common">Soft-shell clam</name>
    <dbReference type="NCBI Taxonomy" id="6604"/>
    <lineage>
        <taxon>Eukaryota</taxon>
        <taxon>Metazoa</taxon>
        <taxon>Spiralia</taxon>
        <taxon>Lophotrochozoa</taxon>
        <taxon>Mollusca</taxon>
        <taxon>Bivalvia</taxon>
        <taxon>Autobranchia</taxon>
        <taxon>Heteroconchia</taxon>
        <taxon>Euheterodonta</taxon>
        <taxon>Imparidentia</taxon>
        <taxon>Neoheterodontei</taxon>
        <taxon>Myida</taxon>
        <taxon>Myoidea</taxon>
        <taxon>Myidae</taxon>
        <taxon>Mya</taxon>
    </lineage>
</organism>
<proteinExistence type="predicted"/>
<dbReference type="Pfam" id="PF00087">
    <property type="entry name" value="Toxin_TOLIP"/>
    <property type="match status" value="1"/>
</dbReference>
<keyword evidence="1" id="KW-0677">Repeat</keyword>
<protein>
    <submittedName>
        <fullName evidence="5">HMCN1-like protein</fullName>
    </submittedName>
</protein>
<keyword evidence="6" id="KW-1185">Reference proteome</keyword>